<dbReference type="RefSeq" id="WP_184661464.1">
    <property type="nucleotide sequence ID" value="NZ_CP031518.1"/>
</dbReference>
<evidence type="ECO:0008006" key="4">
    <source>
        <dbReference type="Google" id="ProtNLM"/>
    </source>
</evidence>
<evidence type="ECO:0000313" key="2">
    <source>
        <dbReference type="EMBL" id="MBB5227329.1"/>
    </source>
</evidence>
<organism evidence="2 3">
    <name type="scientific">Treponema ruminis</name>
    <dbReference type="NCBI Taxonomy" id="744515"/>
    <lineage>
        <taxon>Bacteria</taxon>
        <taxon>Pseudomonadati</taxon>
        <taxon>Spirochaetota</taxon>
        <taxon>Spirochaetia</taxon>
        <taxon>Spirochaetales</taxon>
        <taxon>Treponemataceae</taxon>
        <taxon>Treponema</taxon>
    </lineage>
</organism>
<dbReference type="EMBL" id="JACHFQ010000010">
    <property type="protein sequence ID" value="MBB5227329.1"/>
    <property type="molecule type" value="Genomic_DNA"/>
</dbReference>
<accession>A0A7W8LN84</accession>
<keyword evidence="3" id="KW-1185">Reference proteome</keyword>
<gene>
    <name evidence="2" type="ORF">HNP76_002728</name>
</gene>
<protein>
    <recommendedName>
        <fullName evidence="4">Phage protein</fullName>
    </recommendedName>
</protein>
<dbReference type="AlphaFoldDB" id="A0A7W8LN84"/>
<evidence type="ECO:0000256" key="1">
    <source>
        <dbReference type="SAM" id="SignalP"/>
    </source>
</evidence>
<keyword evidence="1" id="KW-0732">Signal</keyword>
<comment type="caution">
    <text evidence="2">The sequence shown here is derived from an EMBL/GenBank/DDBJ whole genome shotgun (WGS) entry which is preliminary data.</text>
</comment>
<dbReference type="Proteomes" id="UP000518887">
    <property type="component" value="Unassembled WGS sequence"/>
</dbReference>
<sequence>MKKFIAVVAALFCFAGFAFADELAELQKDPNFVDTSTRLIIPEDQHTTSKTAKVQIEYTPLTDEAHVYYTCMAVSYDQGEAMNTVLACLQDFQKENQYYSYKYMRKDSVKYFKDDKNLKWATYHSYVKFNR</sequence>
<feature type="signal peptide" evidence="1">
    <location>
        <begin position="1"/>
        <end position="20"/>
    </location>
</feature>
<evidence type="ECO:0000313" key="3">
    <source>
        <dbReference type="Proteomes" id="UP000518887"/>
    </source>
</evidence>
<reference evidence="2 3" key="1">
    <citation type="submission" date="2020-08" db="EMBL/GenBank/DDBJ databases">
        <title>Genomic Encyclopedia of Type Strains, Phase IV (KMG-IV): sequencing the most valuable type-strain genomes for metagenomic binning, comparative biology and taxonomic classification.</title>
        <authorList>
            <person name="Goeker M."/>
        </authorList>
    </citation>
    <scope>NUCLEOTIDE SEQUENCE [LARGE SCALE GENOMIC DNA]</scope>
    <source>
        <strain evidence="2 3">DSM 103462</strain>
    </source>
</reference>
<proteinExistence type="predicted"/>
<feature type="chain" id="PRO_5031483042" description="Phage protein" evidence="1">
    <location>
        <begin position="21"/>
        <end position="131"/>
    </location>
</feature>
<name>A0A7W8LN84_9SPIR</name>